<reference evidence="2" key="1">
    <citation type="submission" date="2021-01" db="EMBL/GenBank/DDBJ databases">
        <title>Whole genome shotgun sequence of Planobispora rosea NBRC 15558.</title>
        <authorList>
            <person name="Komaki H."/>
            <person name="Tamura T."/>
        </authorList>
    </citation>
    <scope>NUCLEOTIDE SEQUENCE</scope>
    <source>
        <strain evidence="2">NBRC 15558</strain>
    </source>
</reference>
<dbReference type="AlphaFoldDB" id="A0A8J3SAY0"/>
<protein>
    <recommendedName>
        <fullName evidence="4">Nucleotide exchange factor GrpE</fullName>
    </recommendedName>
</protein>
<feature type="coiled-coil region" evidence="1">
    <location>
        <begin position="73"/>
        <end position="121"/>
    </location>
</feature>
<sequence length="202" mass="22748">MGHYYRPLRVRVRRKDTMNPISETIVGEHIINDRRLLVELATWPDGGRSYHLIDAETKVTLTALSAYDSYPSEQQMTEEVEKYNDHARELTRQERRERQLKIDAMRALAELAAEIEELTARDVSFDTLISRVRGLATCHRLTAIGSAGADAGFDPKRHQMICGNAEPGTAVVIHRPGYTWRHADEEIVLSKALVGAKQPAAS</sequence>
<dbReference type="Proteomes" id="UP000655044">
    <property type="component" value="Unassembled WGS sequence"/>
</dbReference>
<gene>
    <name evidence="2" type="ORF">Pro02_48960</name>
</gene>
<keyword evidence="1" id="KW-0175">Coiled coil</keyword>
<evidence type="ECO:0000313" key="3">
    <source>
        <dbReference type="Proteomes" id="UP000655044"/>
    </source>
</evidence>
<evidence type="ECO:0008006" key="4">
    <source>
        <dbReference type="Google" id="ProtNLM"/>
    </source>
</evidence>
<evidence type="ECO:0000256" key="1">
    <source>
        <dbReference type="SAM" id="Coils"/>
    </source>
</evidence>
<evidence type="ECO:0000313" key="2">
    <source>
        <dbReference type="EMBL" id="GIH86488.1"/>
    </source>
</evidence>
<name>A0A8J3SAY0_PLARO</name>
<keyword evidence="3" id="KW-1185">Reference proteome</keyword>
<proteinExistence type="predicted"/>
<organism evidence="2 3">
    <name type="scientific">Planobispora rosea</name>
    <dbReference type="NCBI Taxonomy" id="35762"/>
    <lineage>
        <taxon>Bacteria</taxon>
        <taxon>Bacillati</taxon>
        <taxon>Actinomycetota</taxon>
        <taxon>Actinomycetes</taxon>
        <taxon>Streptosporangiales</taxon>
        <taxon>Streptosporangiaceae</taxon>
        <taxon>Planobispora</taxon>
    </lineage>
</organism>
<comment type="caution">
    <text evidence="2">The sequence shown here is derived from an EMBL/GenBank/DDBJ whole genome shotgun (WGS) entry which is preliminary data.</text>
</comment>
<dbReference type="EMBL" id="BOOI01000046">
    <property type="protein sequence ID" value="GIH86488.1"/>
    <property type="molecule type" value="Genomic_DNA"/>
</dbReference>
<accession>A0A8J3SAY0</accession>